<dbReference type="FunFam" id="1.10.3720.10:FF:000001">
    <property type="entry name" value="Glycine betaine ABC transporter, permease"/>
    <property type="match status" value="1"/>
</dbReference>
<evidence type="ECO:0000256" key="1">
    <source>
        <dbReference type="ARBA" id="ARBA00004141"/>
    </source>
</evidence>
<proteinExistence type="inferred from homology"/>
<evidence type="ECO:0000313" key="8">
    <source>
        <dbReference type="EMBL" id="EEG76304.1"/>
    </source>
</evidence>
<dbReference type="Pfam" id="PF00528">
    <property type="entry name" value="BPD_transp_1"/>
    <property type="match status" value="1"/>
</dbReference>
<keyword evidence="2 6" id="KW-0813">Transport</keyword>
<comment type="subcellular location">
    <subcellularLocation>
        <location evidence="6">Cell membrane</location>
        <topology evidence="6">Multi-pass membrane protein</topology>
    </subcellularLocation>
    <subcellularLocation>
        <location evidence="1">Membrane</location>
        <topology evidence="1">Multi-pass membrane protein</topology>
    </subcellularLocation>
</comment>
<evidence type="ECO:0000313" key="9">
    <source>
        <dbReference type="Proteomes" id="UP000006443"/>
    </source>
</evidence>
<keyword evidence="4 6" id="KW-1133">Transmembrane helix</keyword>
<protein>
    <submittedName>
        <fullName evidence="8">Binding-protein-dependent transport systems inner membrane component</fullName>
    </submittedName>
</protein>
<dbReference type="OrthoDB" id="9801163at2"/>
<dbReference type="GO" id="GO:0005886">
    <property type="term" value="C:plasma membrane"/>
    <property type="evidence" value="ECO:0007669"/>
    <property type="project" value="UniProtKB-SubCell"/>
</dbReference>
<keyword evidence="3 6" id="KW-0812">Transmembrane</keyword>
<evidence type="ECO:0000259" key="7">
    <source>
        <dbReference type="PROSITE" id="PS50928"/>
    </source>
</evidence>
<keyword evidence="9" id="KW-1185">Reference proteome</keyword>
<dbReference type="PROSITE" id="PS50928">
    <property type="entry name" value="ABC_TM1"/>
    <property type="match status" value="1"/>
</dbReference>
<keyword evidence="5 6" id="KW-0472">Membrane</keyword>
<dbReference type="InterPro" id="IPR000515">
    <property type="entry name" value="MetI-like"/>
</dbReference>
<dbReference type="SUPFAM" id="SSF161098">
    <property type="entry name" value="MetI-like"/>
    <property type="match status" value="1"/>
</dbReference>
<dbReference type="PANTHER" id="PTHR30177:SF4">
    <property type="entry name" value="OSMOPROTECTANT IMPORT PERMEASE PROTEIN OSMW"/>
    <property type="match status" value="1"/>
</dbReference>
<reference evidence="8 9" key="1">
    <citation type="submission" date="2009-02" db="EMBL/GenBank/DDBJ databases">
        <title>Sequencing of the draft genome and assembly of Dethiobacter alkaliphilus AHT 1.</title>
        <authorList>
            <consortium name="US DOE Joint Genome Institute (JGI-PGF)"/>
            <person name="Lucas S."/>
            <person name="Copeland A."/>
            <person name="Lapidus A."/>
            <person name="Glavina del Rio T."/>
            <person name="Dalin E."/>
            <person name="Tice H."/>
            <person name="Bruce D."/>
            <person name="Goodwin L."/>
            <person name="Pitluck S."/>
            <person name="Larimer F."/>
            <person name="Land M.L."/>
            <person name="Hauser L."/>
            <person name="Muyzer G."/>
        </authorList>
    </citation>
    <scope>NUCLEOTIDE SEQUENCE [LARGE SCALE GENOMIC DNA]</scope>
    <source>
        <strain evidence="8 9">AHT 1</strain>
    </source>
</reference>
<name>C0GK34_DETAL</name>
<dbReference type="eggNOG" id="COG1174">
    <property type="taxonomic scope" value="Bacteria"/>
</dbReference>
<evidence type="ECO:0000256" key="2">
    <source>
        <dbReference type="ARBA" id="ARBA00022448"/>
    </source>
</evidence>
<dbReference type="CDD" id="cd06261">
    <property type="entry name" value="TM_PBP2"/>
    <property type="match status" value="1"/>
</dbReference>
<feature type="transmembrane region" description="Helical" evidence="6">
    <location>
        <begin position="213"/>
        <end position="233"/>
    </location>
</feature>
<evidence type="ECO:0000256" key="4">
    <source>
        <dbReference type="ARBA" id="ARBA00022989"/>
    </source>
</evidence>
<comment type="similarity">
    <text evidence="6">Belongs to the binding-protein-dependent transport system permease family.</text>
</comment>
<dbReference type="InterPro" id="IPR035906">
    <property type="entry name" value="MetI-like_sf"/>
</dbReference>
<feature type="transmembrane region" description="Helical" evidence="6">
    <location>
        <begin position="99"/>
        <end position="126"/>
    </location>
</feature>
<dbReference type="EMBL" id="ACJM01000020">
    <property type="protein sequence ID" value="EEG76304.1"/>
    <property type="molecule type" value="Genomic_DNA"/>
</dbReference>
<organism evidence="8 9">
    <name type="scientific">Dethiobacter alkaliphilus AHT 1</name>
    <dbReference type="NCBI Taxonomy" id="555088"/>
    <lineage>
        <taxon>Bacteria</taxon>
        <taxon>Bacillati</taxon>
        <taxon>Bacillota</taxon>
        <taxon>Dethiobacteria</taxon>
        <taxon>Dethiobacterales</taxon>
        <taxon>Dethiobacteraceae</taxon>
        <taxon>Dethiobacter</taxon>
    </lineage>
</organism>
<dbReference type="Proteomes" id="UP000006443">
    <property type="component" value="Unassembled WGS sequence"/>
</dbReference>
<gene>
    <name evidence="8" type="ORF">DealDRAFT_2843</name>
</gene>
<dbReference type="GO" id="GO:0055085">
    <property type="term" value="P:transmembrane transport"/>
    <property type="evidence" value="ECO:0007669"/>
    <property type="project" value="InterPro"/>
</dbReference>
<dbReference type="PANTHER" id="PTHR30177">
    <property type="entry name" value="GLYCINE BETAINE/L-PROLINE TRANSPORT SYSTEM PERMEASE PROTEIN PROW"/>
    <property type="match status" value="1"/>
</dbReference>
<accession>C0GK34</accession>
<dbReference type="RefSeq" id="WP_008518631.1">
    <property type="nucleotide sequence ID" value="NZ_ACJM01000020.1"/>
</dbReference>
<feature type="transmembrane region" description="Helical" evidence="6">
    <location>
        <begin position="55"/>
        <end position="78"/>
    </location>
</feature>
<dbReference type="GO" id="GO:0031460">
    <property type="term" value="P:glycine betaine transport"/>
    <property type="evidence" value="ECO:0007669"/>
    <property type="project" value="TreeGrafter"/>
</dbReference>
<evidence type="ECO:0000256" key="5">
    <source>
        <dbReference type="ARBA" id="ARBA00023136"/>
    </source>
</evidence>
<feature type="transmembrane region" description="Helical" evidence="6">
    <location>
        <begin position="168"/>
        <end position="193"/>
    </location>
</feature>
<dbReference type="Gene3D" id="1.10.3720.10">
    <property type="entry name" value="MetI-like"/>
    <property type="match status" value="1"/>
</dbReference>
<dbReference type="STRING" id="555088.DealDRAFT_2843"/>
<sequence length="245" mass="26438">MTQNRLSKVWVHLRTPLLLIALGAILIIYVVNNPGGAIAARALTYPNVLRYLREHVVLVIAAMVLAVLVGIPVGIMLTRPKLRRIGKVIETFVNIGQTVPSLAILALFFVYLGLGFNTALFALWLYSILPILRNTYAGITSIEPEILEAARGMGMTPWRTLYKIELPLALPVLMAGVRTSTVICVGTATLATFIGGGALGDLIKTGIQVRRDILVFTGAGLSALLAILLDYLAGQAEIAILNKRN</sequence>
<evidence type="ECO:0000256" key="6">
    <source>
        <dbReference type="RuleBase" id="RU363032"/>
    </source>
</evidence>
<feature type="domain" description="ABC transmembrane type-1" evidence="7">
    <location>
        <begin position="52"/>
        <end position="233"/>
    </location>
</feature>
<dbReference type="InterPro" id="IPR051204">
    <property type="entry name" value="ABC_transp_perm/SBD"/>
</dbReference>
<dbReference type="AlphaFoldDB" id="C0GK34"/>
<evidence type="ECO:0000256" key="3">
    <source>
        <dbReference type="ARBA" id="ARBA00022692"/>
    </source>
</evidence>
<comment type="caution">
    <text evidence="8">The sequence shown here is derived from an EMBL/GenBank/DDBJ whole genome shotgun (WGS) entry which is preliminary data.</text>
</comment>